<dbReference type="CDD" id="cd16899">
    <property type="entry name" value="LYZ_C_invert"/>
    <property type="match status" value="1"/>
</dbReference>
<dbReference type="FunFam" id="1.10.530.10:FF:000001">
    <property type="entry name" value="Lysozyme C"/>
    <property type="match status" value="1"/>
</dbReference>
<dbReference type="EMBL" id="LR899012">
    <property type="protein sequence ID" value="CAD7088826.1"/>
    <property type="molecule type" value="Genomic_DNA"/>
</dbReference>
<keyword evidence="4" id="KW-0929">Antimicrobial</keyword>
<dbReference type="GO" id="GO:0031640">
    <property type="term" value="P:killing of cells of another organism"/>
    <property type="evidence" value="ECO:0007669"/>
    <property type="project" value="UniProtKB-KW"/>
</dbReference>
<evidence type="ECO:0000256" key="2">
    <source>
        <dbReference type="ARBA" id="ARBA00010859"/>
    </source>
</evidence>
<gene>
    <name evidence="8" type="ORF">HERILL_LOCUS11419</name>
    <name evidence="9" type="ORF">HERILL_LOCUS11420</name>
</gene>
<dbReference type="InterPro" id="IPR023346">
    <property type="entry name" value="Lysozyme-like_dom_sf"/>
</dbReference>
<dbReference type="PRINTS" id="PR00135">
    <property type="entry name" value="LYZLACT"/>
</dbReference>
<keyword evidence="4" id="KW-0081">Bacteriolytic enzyme</keyword>
<dbReference type="SMART" id="SM00263">
    <property type="entry name" value="LYZ1"/>
    <property type="match status" value="1"/>
</dbReference>
<dbReference type="GO" id="GO:0003796">
    <property type="term" value="F:lysozyme activity"/>
    <property type="evidence" value="ECO:0007669"/>
    <property type="project" value="UniProtKB-EC"/>
</dbReference>
<dbReference type="SUPFAM" id="SSF53955">
    <property type="entry name" value="Lysozyme-like"/>
    <property type="match status" value="1"/>
</dbReference>
<dbReference type="Pfam" id="PF00062">
    <property type="entry name" value="Lys"/>
    <property type="match status" value="1"/>
</dbReference>
<evidence type="ECO:0000256" key="6">
    <source>
        <dbReference type="ARBA" id="ARBA00023295"/>
    </source>
</evidence>
<dbReference type="InParanoid" id="A0A7R8UYH2"/>
<accession>A0A7R8UYH2</accession>
<dbReference type="PROSITE" id="PS51348">
    <property type="entry name" value="GLYCOSYL_HYDROL_F22_2"/>
    <property type="match status" value="1"/>
</dbReference>
<comment type="similarity">
    <text evidence="2 7">Belongs to the glycosyl hydrolase 22 family.</text>
</comment>
<organism evidence="9 10">
    <name type="scientific">Hermetia illucens</name>
    <name type="common">Black soldier fly</name>
    <dbReference type="NCBI Taxonomy" id="343691"/>
    <lineage>
        <taxon>Eukaryota</taxon>
        <taxon>Metazoa</taxon>
        <taxon>Ecdysozoa</taxon>
        <taxon>Arthropoda</taxon>
        <taxon>Hexapoda</taxon>
        <taxon>Insecta</taxon>
        <taxon>Pterygota</taxon>
        <taxon>Neoptera</taxon>
        <taxon>Endopterygota</taxon>
        <taxon>Diptera</taxon>
        <taxon>Brachycera</taxon>
        <taxon>Stratiomyomorpha</taxon>
        <taxon>Stratiomyidae</taxon>
        <taxon>Hermetiinae</taxon>
        <taxon>Hermetia</taxon>
    </lineage>
</organism>
<evidence type="ECO:0000313" key="10">
    <source>
        <dbReference type="Proteomes" id="UP000594454"/>
    </source>
</evidence>
<keyword evidence="6" id="KW-0326">Glycosidase</keyword>
<evidence type="ECO:0000313" key="9">
    <source>
        <dbReference type="EMBL" id="CAD7088826.1"/>
    </source>
</evidence>
<dbReference type="FunCoup" id="A0A7R8UYH2">
    <property type="interactions" value="92"/>
</dbReference>
<evidence type="ECO:0000256" key="1">
    <source>
        <dbReference type="ARBA" id="ARBA00000632"/>
    </source>
</evidence>
<keyword evidence="10" id="KW-1185">Reference proteome</keyword>
<protein>
    <recommendedName>
        <fullName evidence="3">lysozyme</fullName>
        <ecNumber evidence="3">3.2.1.17</ecNumber>
    </recommendedName>
</protein>
<dbReference type="AlphaFoldDB" id="A0A7R8UYH2"/>
<reference evidence="9 10" key="1">
    <citation type="submission" date="2020-11" db="EMBL/GenBank/DDBJ databases">
        <authorList>
            <person name="Wallbank WR R."/>
            <person name="Pardo Diaz C."/>
            <person name="Kozak K."/>
            <person name="Martin S."/>
            <person name="Jiggins C."/>
            <person name="Moest M."/>
            <person name="Warren A I."/>
            <person name="Generalovic N T."/>
            <person name="Byers J.R.P. K."/>
            <person name="Montejo-Kovacevich G."/>
            <person name="Yen C E."/>
        </authorList>
    </citation>
    <scope>NUCLEOTIDE SEQUENCE [LARGE SCALE GENOMIC DNA]</scope>
</reference>
<dbReference type="EMBL" id="LR899012">
    <property type="protein sequence ID" value="CAD7088825.1"/>
    <property type="molecule type" value="Genomic_DNA"/>
</dbReference>
<sequence>MFESSGIKERTLERILISSFSVRRTEVSKMKAIAVIALLVLVSCAQARIYSRCEMARILYHDYGVTNMITLANWICLIQHESSFNDQAVGAINYNGTQDFGLFQINNQWWCQGNVSSYNSCGIACTALLGNLSASWKCAQLVYQQQGFKAWYGWLNYCNGTAPSVADCI</sequence>
<dbReference type="PANTHER" id="PTHR11407:SF63">
    <property type="entry name" value="LYSOZYME C"/>
    <property type="match status" value="1"/>
</dbReference>
<dbReference type="Gene3D" id="1.10.530.10">
    <property type="match status" value="1"/>
</dbReference>
<name>A0A7R8UYH2_HERIL</name>
<comment type="catalytic activity">
    <reaction evidence="1">
        <text>Hydrolysis of (1-&gt;4)-beta-linkages between N-acetylmuramic acid and N-acetyl-D-glucosamine residues in a peptidoglycan and between N-acetyl-D-glucosamine residues in chitodextrins.</text>
        <dbReference type="EC" id="3.2.1.17"/>
    </reaction>
</comment>
<keyword evidence="5" id="KW-1015">Disulfide bond</keyword>
<evidence type="ECO:0000256" key="4">
    <source>
        <dbReference type="ARBA" id="ARBA00022638"/>
    </source>
</evidence>
<evidence type="ECO:0000256" key="5">
    <source>
        <dbReference type="ARBA" id="ARBA00023157"/>
    </source>
</evidence>
<keyword evidence="6" id="KW-0378">Hydrolase</keyword>
<dbReference type="PANTHER" id="PTHR11407">
    <property type="entry name" value="LYSOZYME C"/>
    <property type="match status" value="1"/>
</dbReference>
<dbReference type="EC" id="3.2.1.17" evidence="3"/>
<dbReference type="SMR" id="A0A7R8UYH2"/>
<evidence type="ECO:0000313" key="8">
    <source>
        <dbReference type="EMBL" id="CAD7088825.1"/>
    </source>
</evidence>
<dbReference type="GO" id="GO:0042742">
    <property type="term" value="P:defense response to bacterium"/>
    <property type="evidence" value="ECO:0007669"/>
    <property type="project" value="UniProtKB-KW"/>
</dbReference>
<dbReference type="Proteomes" id="UP000594454">
    <property type="component" value="Chromosome 4"/>
</dbReference>
<proteinExistence type="inferred from homology"/>
<evidence type="ECO:0000256" key="3">
    <source>
        <dbReference type="ARBA" id="ARBA00012732"/>
    </source>
</evidence>
<dbReference type="InterPro" id="IPR001916">
    <property type="entry name" value="Glyco_hydro_22"/>
</dbReference>
<dbReference type="OrthoDB" id="17373at2759"/>
<evidence type="ECO:0000256" key="7">
    <source>
        <dbReference type="RuleBase" id="RU004440"/>
    </source>
</evidence>